<evidence type="ECO:0000313" key="2">
    <source>
        <dbReference type="Proteomes" id="UP000186795"/>
    </source>
</evidence>
<gene>
    <name evidence="1" type="ORF">SAMN05421790_104142</name>
</gene>
<dbReference type="InterPro" id="IPR041881">
    <property type="entry name" value="PqqD_sf"/>
</dbReference>
<organism evidence="1 2">
    <name type="scientific">Kroppenstedtia eburnea</name>
    <dbReference type="NCBI Taxonomy" id="714067"/>
    <lineage>
        <taxon>Bacteria</taxon>
        <taxon>Bacillati</taxon>
        <taxon>Bacillota</taxon>
        <taxon>Bacilli</taxon>
        <taxon>Bacillales</taxon>
        <taxon>Thermoactinomycetaceae</taxon>
        <taxon>Kroppenstedtia</taxon>
    </lineage>
</organism>
<keyword evidence="2" id="KW-1185">Reference proteome</keyword>
<protein>
    <submittedName>
        <fullName evidence="1">Coenzyme PQQ synthesis protein D (PqqD)</fullName>
    </submittedName>
</protein>
<dbReference type="EMBL" id="FTOD01000004">
    <property type="protein sequence ID" value="SIS72586.1"/>
    <property type="molecule type" value="Genomic_DNA"/>
</dbReference>
<dbReference type="InterPro" id="IPR008792">
    <property type="entry name" value="PQQD"/>
</dbReference>
<dbReference type="AlphaFoldDB" id="A0A1N7LFM4"/>
<dbReference type="Proteomes" id="UP000186795">
    <property type="component" value="Unassembled WGS sequence"/>
</dbReference>
<dbReference type="Pfam" id="PF05402">
    <property type="entry name" value="PqqD"/>
    <property type="match status" value="1"/>
</dbReference>
<accession>A0A1N7LFM4</accession>
<dbReference type="OrthoDB" id="308521at2"/>
<proteinExistence type="predicted"/>
<reference evidence="2" key="1">
    <citation type="submission" date="2017-01" db="EMBL/GenBank/DDBJ databases">
        <authorList>
            <person name="Varghese N."/>
            <person name="Submissions S."/>
        </authorList>
    </citation>
    <scope>NUCLEOTIDE SEQUENCE [LARGE SCALE GENOMIC DNA]</scope>
    <source>
        <strain evidence="2">DSM 45196</strain>
    </source>
</reference>
<sequence>MFSKKKKRSNLLKMKPVLKDRFTLEPLEGHGESGSFRARLLIPRDSWLERLSVRWLQQPQTIKVKLDPLGSFVLSQCDGERTVEEIAHGLTETFGEEAEPVLPRLVKYLQIAEANGWVRMEADS</sequence>
<dbReference type="Gene3D" id="1.10.10.1150">
    <property type="entry name" value="Coenzyme PQQ synthesis protein D (PqqD)"/>
    <property type="match status" value="1"/>
</dbReference>
<name>A0A1N7LFM4_9BACL</name>
<evidence type="ECO:0000313" key="1">
    <source>
        <dbReference type="EMBL" id="SIS72586.1"/>
    </source>
</evidence>